<protein>
    <submittedName>
        <fullName evidence="1">Uncharacterized protein</fullName>
    </submittedName>
</protein>
<dbReference type="RefSeq" id="WP_252915321.1">
    <property type="nucleotide sequence ID" value="NZ_JAAAML010000001.1"/>
</dbReference>
<dbReference type="Proteomes" id="UP001320715">
    <property type="component" value="Unassembled WGS sequence"/>
</dbReference>
<comment type="caution">
    <text evidence="1">The sequence shown here is derived from an EMBL/GenBank/DDBJ whole genome shotgun (WGS) entry which is preliminary data.</text>
</comment>
<organism evidence="1 2">
    <name type="scientific">Hoeflea alexandrii</name>
    <dbReference type="NCBI Taxonomy" id="288436"/>
    <lineage>
        <taxon>Bacteria</taxon>
        <taxon>Pseudomonadati</taxon>
        <taxon>Pseudomonadota</taxon>
        <taxon>Alphaproteobacteria</taxon>
        <taxon>Hyphomicrobiales</taxon>
        <taxon>Rhizobiaceae</taxon>
        <taxon>Hoeflea</taxon>
    </lineage>
</organism>
<evidence type="ECO:0000313" key="2">
    <source>
        <dbReference type="Proteomes" id="UP001320715"/>
    </source>
</evidence>
<dbReference type="EMBL" id="JAAAML010000001">
    <property type="protein sequence ID" value="MCO6408100.1"/>
    <property type="molecule type" value="Genomic_DNA"/>
</dbReference>
<gene>
    <name evidence="1" type="ORF">GTW23_07930</name>
</gene>
<accession>A0ABT1CPH8</accession>
<proteinExistence type="predicted"/>
<evidence type="ECO:0000313" key="1">
    <source>
        <dbReference type="EMBL" id="MCO6408100.1"/>
    </source>
</evidence>
<name>A0ABT1CPH8_9HYPH</name>
<sequence length="157" mass="17236">MRSRSTTTMAGGLKMVNLGLTEGKNHLTMDENGVPVSLFREDKFYTTADKGETWTLVQTYSPEVMAQTREGLASQAENATNITCNYGVDLDGRSVNHFTVDYAIYNTGTPVHSEYWVEPETGFAWKARTVTDPGGNEIIIEQVSEPAPGESPPDPDN</sequence>
<reference evidence="1 2" key="1">
    <citation type="submission" date="2020-01" db="EMBL/GenBank/DDBJ databases">
        <title>Genomes of bacteria type strains.</title>
        <authorList>
            <person name="Chen J."/>
            <person name="Zhu S."/>
            <person name="Yang J."/>
        </authorList>
    </citation>
    <scope>NUCLEOTIDE SEQUENCE [LARGE SCALE GENOMIC DNA]</scope>
    <source>
        <strain evidence="1 2">DSM 16655</strain>
    </source>
</reference>
<keyword evidence="2" id="KW-1185">Reference proteome</keyword>